<evidence type="ECO:0000256" key="1">
    <source>
        <dbReference type="SAM" id="Coils"/>
    </source>
</evidence>
<organism evidence="3 4">
    <name type="scientific">Rhizophlyctis rosea</name>
    <dbReference type="NCBI Taxonomy" id="64517"/>
    <lineage>
        <taxon>Eukaryota</taxon>
        <taxon>Fungi</taxon>
        <taxon>Fungi incertae sedis</taxon>
        <taxon>Chytridiomycota</taxon>
        <taxon>Chytridiomycota incertae sedis</taxon>
        <taxon>Chytridiomycetes</taxon>
        <taxon>Rhizophlyctidales</taxon>
        <taxon>Rhizophlyctidaceae</taxon>
        <taxon>Rhizophlyctis</taxon>
    </lineage>
</organism>
<dbReference type="AlphaFoldDB" id="A0AAD5S648"/>
<evidence type="ECO:0000313" key="4">
    <source>
        <dbReference type="Proteomes" id="UP001212841"/>
    </source>
</evidence>
<protein>
    <submittedName>
        <fullName evidence="3">Uncharacterized protein</fullName>
    </submittedName>
</protein>
<keyword evidence="4" id="KW-1185">Reference proteome</keyword>
<name>A0AAD5S648_9FUNG</name>
<gene>
    <name evidence="3" type="ORF">HK097_000944</name>
</gene>
<reference evidence="3" key="1">
    <citation type="submission" date="2020-05" db="EMBL/GenBank/DDBJ databases">
        <title>Phylogenomic resolution of chytrid fungi.</title>
        <authorList>
            <person name="Stajich J.E."/>
            <person name="Amses K."/>
            <person name="Simmons R."/>
            <person name="Seto K."/>
            <person name="Myers J."/>
            <person name="Bonds A."/>
            <person name="Quandt C.A."/>
            <person name="Barry K."/>
            <person name="Liu P."/>
            <person name="Grigoriev I."/>
            <person name="Longcore J.E."/>
            <person name="James T.Y."/>
        </authorList>
    </citation>
    <scope>NUCLEOTIDE SEQUENCE</scope>
    <source>
        <strain evidence="3">JEL0318</strain>
    </source>
</reference>
<feature type="region of interest" description="Disordered" evidence="2">
    <location>
        <begin position="1"/>
        <end position="21"/>
    </location>
</feature>
<sequence>MQSAGSLMTRPTAARQKGGQDTGLGAFLSRLRATVTTSVPGTGAPSERQRLLADLALVEQELEERTAKTQRLQAEETRLKQRIVDDRLTLNDLSNQLITSSGAGWEHKLYMDTLRERKSQYSNDSISKQQAMRANRETWNERIRVALNAAIQKEKPNTNVAGDAMDVEDEESQRLRMVVTNVFEQLDKVRERYAYILQLQARKDDGTIDHLKGVYGLKAPEGAEKPYKDQKSGRVLDVINWVEQENIRMKRQLLANEEKLVELRARMEAAKARAV</sequence>
<keyword evidence="1" id="KW-0175">Coiled coil</keyword>
<evidence type="ECO:0000313" key="3">
    <source>
        <dbReference type="EMBL" id="KAJ3046356.1"/>
    </source>
</evidence>
<comment type="caution">
    <text evidence="3">The sequence shown here is derived from an EMBL/GenBank/DDBJ whole genome shotgun (WGS) entry which is preliminary data.</text>
</comment>
<feature type="coiled-coil region" evidence="1">
    <location>
        <begin position="48"/>
        <end position="75"/>
    </location>
</feature>
<dbReference type="EMBL" id="JADGJD010001182">
    <property type="protein sequence ID" value="KAJ3046356.1"/>
    <property type="molecule type" value="Genomic_DNA"/>
</dbReference>
<evidence type="ECO:0000256" key="2">
    <source>
        <dbReference type="SAM" id="MobiDB-lite"/>
    </source>
</evidence>
<dbReference type="Proteomes" id="UP001212841">
    <property type="component" value="Unassembled WGS sequence"/>
</dbReference>
<accession>A0AAD5S648</accession>
<proteinExistence type="predicted"/>